<dbReference type="SUPFAM" id="SSF53822">
    <property type="entry name" value="Periplasmic binding protein-like I"/>
    <property type="match status" value="1"/>
</dbReference>
<keyword evidence="2" id="KW-1133">Transmembrane helix</keyword>
<evidence type="ECO:0000256" key="2">
    <source>
        <dbReference type="SAM" id="Phobius"/>
    </source>
</evidence>
<dbReference type="EMBL" id="AP011727">
    <property type="protein sequence ID" value="BAJ46877.1"/>
    <property type="molecule type" value="Genomic_DNA"/>
</dbReference>
<dbReference type="InterPro" id="IPR051010">
    <property type="entry name" value="BCAA_transport"/>
</dbReference>
<dbReference type="InterPro" id="IPR028081">
    <property type="entry name" value="Leu-bd"/>
</dbReference>
<organism evidence="4 5">
    <name type="scientific">Caldiarchaeum subterraneum</name>
    <dbReference type="NCBI Taxonomy" id="311458"/>
    <lineage>
        <taxon>Archaea</taxon>
        <taxon>Nitrososphaerota</taxon>
        <taxon>Candidatus Caldarchaeales</taxon>
        <taxon>Candidatus Caldarchaeaceae</taxon>
        <taxon>Candidatus Caldarchaeum</taxon>
    </lineage>
</organism>
<feature type="domain" description="Leucine-binding protein" evidence="3">
    <location>
        <begin position="53"/>
        <end position="405"/>
    </location>
</feature>
<evidence type="ECO:0000256" key="1">
    <source>
        <dbReference type="ARBA" id="ARBA00022729"/>
    </source>
</evidence>
<proteinExistence type="predicted"/>
<keyword evidence="2" id="KW-0812">Transmembrane</keyword>
<evidence type="ECO:0000313" key="5">
    <source>
        <dbReference type="Proteomes" id="UP000008120"/>
    </source>
</evidence>
<protein>
    <submittedName>
        <fullName evidence="4">Branched-chain amino acid transport system substrate-binding protein</fullName>
    </submittedName>
</protein>
<dbReference type="PANTHER" id="PTHR30483">
    <property type="entry name" value="LEUCINE-SPECIFIC-BINDING PROTEIN"/>
    <property type="match status" value="1"/>
</dbReference>
<dbReference type="InterPro" id="IPR028082">
    <property type="entry name" value="Peripla_BP_I"/>
</dbReference>
<reference evidence="4 5" key="1">
    <citation type="journal article" date="2005" name="Environ. Microbiol.">
        <title>Genetic and functional properties of uncultivated thermophilic crenarchaeotes from a subsurface gold mine as revealed by analysis of genome fragments.</title>
        <authorList>
            <person name="Nunoura T."/>
            <person name="Hirayama H."/>
            <person name="Takami H."/>
            <person name="Oida H."/>
            <person name="Nishi S."/>
            <person name="Shimamura S."/>
            <person name="Suzuki Y."/>
            <person name="Inagaki F."/>
            <person name="Takai K."/>
            <person name="Nealson K.H."/>
            <person name="Horikoshi K."/>
        </authorList>
    </citation>
    <scope>NUCLEOTIDE SEQUENCE [LARGE SCALE GENOMIC DNA]</scope>
</reference>
<dbReference type="Gene3D" id="3.40.50.2300">
    <property type="match status" value="2"/>
</dbReference>
<dbReference type="Proteomes" id="UP000008120">
    <property type="component" value="Chromosome"/>
</dbReference>
<dbReference type="AlphaFoldDB" id="E6N3H1"/>
<keyword evidence="2" id="KW-0472">Membrane</keyword>
<feature type="transmembrane region" description="Helical" evidence="2">
    <location>
        <begin position="21"/>
        <end position="40"/>
    </location>
</feature>
<gene>
    <name evidence="4" type="ORF">HGMM_F30F06C03</name>
</gene>
<dbReference type="STRING" id="311458.CSUB_C0572"/>
<reference evidence="4 5" key="2">
    <citation type="journal article" date="2011" name="Nucleic Acids Res.">
        <title>Insights into the evolution of Archaea and eukaryotic protein modifier systems revealed by the genome of a novel archaeal group.</title>
        <authorList>
            <person name="Nunoura T."/>
            <person name="Takaki Y."/>
            <person name="Kakuta J."/>
            <person name="Nishi S."/>
            <person name="Sugahara J."/>
            <person name="Kazama H."/>
            <person name="Chee G."/>
            <person name="Hattori M."/>
            <person name="Kanai A."/>
            <person name="Atomi H."/>
            <person name="Takai K."/>
            <person name="Takami H."/>
        </authorList>
    </citation>
    <scope>NUCLEOTIDE SEQUENCE [LARGE SCALE GENOMIC DNA]</scope>
</reference>
<name>E6N3H1_CALS0</name>
<keyword evidence="1" id="KW-0732">Signal</keyword>
<dbReference type="Pfam" id="PF13458">
    <property type="entry name" value="Peripla_BP_6"/>
    <property type="match status" value="1"/>
</dbReference>
<evidence type="ECO:0000259" key="3">
    <source>
        <dbReference type="Pfam" id="PF13458"/>
    </source>
</evidence>
<evidence type="ECO:0000313" key="4">
    <source>
        <dbReference type="EMBL" id="BAJ46877.1"/>
    </source>
</evidence>
<sequence>MLLTWSGRKSLVNIKAVSTTLVVAVLVIAVVAGVGVYLAIQQLSAPTVAEKPLVIGFSISISGDFAVPGRKQLEGIELWKDWINSKGGIYVKDQNKYYKVELKYYDDKSSKDEVIRLYEKLINEDKVDILLSPYSSTLALTAAGITEKYGRLMVVVGANSDTIFKQGYKNIVGTYTPASKMLTQAIDILLEKVQNPSVAIIFKDDAFAKSVAEGAKAYAEQKGVNVVAFEMYPRDAKDLSPILTKIKGLNVDAILGGGHYEDEVLLVRQAKELGINVKLMSLLVSPSLPAFYDALKETSEGILAPSHWEPQTKPKITYGPTIDEFMTQFRQKWNSEPSYHSAAAFAAGLYITAAIEKAGTLDNAKLRAAFNDLDITTFYGRLKIDPATGNQVGHELVLLQWQGGKKQVVWPREVATAQLIFPKPSW</sequence>
<dbReference type="CDD" id="cd06338">
    <property type="entry name" value="PBP1_ABC_ligand_binding-like"/>
    <property type="match status" value="1"/>
</dbReference>
<accession>E6N3H1</accession>
<dbReference type="PANTHER" id="PTHR30483:SF37">
    <property type="entry name" value="ABC TRANSPORTER SUBSTRATE-BINDING PROTEIN"/>
    <property type="match status" value="1"/>
</dbReference>